<comment type="caution">
    <text evidence="1">The sequence shown here is derived from an EMBL/GenBank/DDBJ whole genome shotgun (WGS) entry which is preliminary data.</text>
</comment>
<gene>
    <name evidence="1" type="ORF">J2X87_004500</name>
</gene>
<sequence length="156" mass="16692">MRSVHAVLISLLLCLGACSSLPYMDPVKINVVGIEPLQGEGMEVRFAVKIRVQNPNDTTITYNGIALDLDINGQPFASGVSDEGGSIGRFSDTVVSVPVSVSAFSVIRQTYGISQMKRLNNMPYILHGKLSGGVFNTMRFVDSGTLNLPGSTTGKR</sequence>
<reference evidence="1" key="1">
    <citation type="submission" date="2023-07" db="EMBL/GenBank/DDBJ databases">
        <title>Sorghum-associated microbial communities from plants grown in Nebraska, USA.</title>
        <authorList>
            <person name="Schachtman D."/>
        </authorList>
    </citation>
    <scope>NUCLEOTIDE SEQUENCE</scope>
    <source>
        <strain evidence="1">BE46</strain>
    </source>
</reference>
<evidence type="ECO:0000313" key="2">
    <source>
        <dbReference type="Proteomes" id="UP001259420"/>
    </source>
</evidence>
<accession>A0ACC6JT53</accession>
<proteinExistence type="predicted"/>
<organism evidence="1 2">
    <name type="scientific">Pseudomonas synxantha</name>
    <dbReference type="NCBI Taxonomy" id="47883"/>
    <lineage>
        <taxon>Bacteria</taxon>
        <taxon>Pseudomonadati</taxon>
        <taxon>Pseudomonadota</taxon>
        <taxon>Gammaproteobacteria</taxon>
        <taxon>Pseudomonadales</taxon>
        <taxon>Pseudomonadaceae</taxon>
        <taxon>Pseudomonas</taxon>
    </lineage>
</organism>
<keyword evidence="2" id="KW-1185">Reference proteome</keyword>
<protein>
    <submittedName>
        <fullName evidence="1">LEA14-like dessication related protein</fullName>
    </submittedName>
</protein>
<dbReference type="Proteomes" id="UP001259420">
    <property type="component" value="Unassembled WGS sequence"/>
</dbReference>
<dbReference type="EMBL" id="JAVDSD010000011">
    <property type="protein sequence ID" value="MDR6609400.1"/>
    <property type="molecule type" value="Genomic_DNA"/>
</dbReference>
<name>A0ACC6JT53_9PSED</name>
<evidence type="ECO:0000313" key="1">
    <source>
        <dbReference type="EMBL" id="MDR6609400.1"/>
    </source>
</evidence>